<gene>
    <name evidence="2" type="ORF">BAE44_0008051</name>
</gene>
<evidence type="ECO:0000313" key="2">
    <source>
        <dbReference type="EMBL" id="OEL30929.1"/>
    </source>
</evidence>
<sequence>RHEGVQDPVAGARCRGARVEVGNGGGGQRASHAAQVVGVRGEGNARRRGRQLRGQCHGGVRAPRRRALAPDDQAKHVQGYLGLVKRVEEYLIAHPGEFA</sequence>
<proteinExistence type="predicted"/>
<dbReference type="EMBL" id="LWDX02024474">
    <property type="protein sequence ID" value="OEL30929.1"/>
    <property type="molecule type" value="Genomic_DNA"/>
</dbReference>
<dbReference type="AlphaFoldDB" id="A0A1E5W0M3"/>
<name>A0A1E5W0M3_9POAL</name>
<accession>A0A1E5W0M3</accession>
<reference evidence="2 3" key="1">
    <citation type="submission" date="2016-09" db="EMBL/GenBank/DDBJ databases">
        <title>The draft genome of Dichanthelium oligosanthes: A C3 panicoid grass species.</title>
        <authorList>
            <person name="Studer A.J."/>
            <person name="Schnable J.C."/>
            <person name="Brutnell T.P."/>
        </authorList>
    </citation>
    <scope>NUCLEOTIDE SEQUENCE [LARGE SCALE GENOMIC DNA]</scope>
    <source>
        <strain evidence="3">cv. Kellogg 1175</strain>
        <tissue evidence="2">Leaf</tissue>
    </source>
</reference>
<evidence type="ECO:0000256" key="1">
    <source>
        <dbReference type="SAM" id="MobiDB-lite"/>
    </source>
</evidence>
<evidence type="ECO:0000313" key="3">
    <source>
        <dbReference type="Proteomes" id="UP000095767"/>
    </source>
</evidence>
<dbReference type="Proteomes" id="UP000095767">
    <property type="component" value="Unassembled WGS sequence"/>
</dbReference>
<keyword evidence="3" id="KW-1185">Reference proteome</keyword>
<feature type="region of interest" description="Disordered" evidence="1">
    <location>
        <begin position="40"/>
        <end position="65"/>
    </location>
</feature>
<comment type="caution">
    <text evidence="2">The sequence shown here is derived from an EMBL/GenBank/DDBJ whole genome shotgun (WGS) entry which is preliminary data.</text>
</comment>
<protein>
    <submittedName>
        <fullName evidence="2">Uncharacterized protein</fullName>
    </submittedName>
</protein>
<feature type="non-terminal residue" evidence="2">
    <location>
        <position position="1"/>
    </location>
</feature>
<organism evidence="2 3">
    <name type="scientific">Dichanthelium oligosanthes</name>
    <dbReference type="NCBI Taxonomy" id="888268"/>
    <lineage>
        <taxon>Eukaryota</taxon>
        <taxon>Viridiplantae</taxon>
        <taxon>Streptophyta</taxon>
        <taxon>Embryophyta</taxon>
        <taxon>Tracheophyta</taxon>
        <taxon>Spermatophyta</taxon>
        <taxon>Magnoliopsida</taxon>
        <taxon>Liliopsida</taxon>
        <taxon>Poales</taxon>
        <taxon>Poaceae</taxon>
        <taxon>PACMAD clade</taxon>
        <taxon>Panicoideae</taxon>
        <taxon>Panicodae</taxon>
        <taxon>Paniceae</taxon>
        <taxon>Dichantheliinae</taxon>
        <taxon>Dichanthelium</taxon>
    </lineage>
</organism>